<dbReference type="Pfam" id="PF13561">
    <property type="entry name" value="adh_short_C2"/>
    <property type="match status" value="1"/>
</dbReference>
<dbReference type="PRINTS" id="PR00081">
    <property type="entry name" value="GDHRDH"/>
</dbReference>
<name>A0A517T2G2_9BACT</name>
<proteinExistence type="inferred from homology"/>
<evidence type="ECO:0000256" key="1">
    <source>
        <dbReference type="ARBA" id="ARBA00006484"/>
    </source>
</evidence>
<dbReference type="FunFam" id="3.40.50.720:FF:000084">
    <property type="entry name" value="Short-chain dehydrogenase reductase"/>
    <property type="match status" value="1"/>
</dbReference>
<comment type="similarity">
    <text evidence="1">Belongs to the short-chain dehydrogenases/reductases (SDR) family.</text>
</comment>
<accession>A0A517T2G2</accession>
<dbReference type="PANTHER" id="PTHR42760">
    <property type="entry name" value="SHORT-CHAIN DEHYDROGENASES/REDUCTASES FAMILY MEMBER"/>
    <property type="match status" value="1"/>
</dbReference>
<dbReference type="Proteomes" id="UP000315003">
    <property type="component" value="Chromosome"/>
</dbReference>
<organism evidence="2 3">
    <name type="scientific">Stieleria bergensis</name>
    <dbReference type="NCBI Taxonomy" id="2528025"/>
    <lineage>
        <taxon>Bacteria</taxon>
        <taxon>Pseudomonadati</taxon>
        <taxon>Planctomycetota</taxon>
        <taxon>Planctomycetia</taxon>
        <taxon>Pirellulales</taxon>
        <taxon>Pirellulaceae</taxon>
        <taxon>Stieleria</taxon>
    </lineage>
</organism>
<dbReference type="Gene3D" id="3.40.50.720">
    <property type="entry name" value="NAD(P)-binding Rossmann-like Domain"/>
    <property type="match status" value="1"/>
</dbReference>
<dbReference type="AlphaFoldDB" id="A0A517T2G2"/>
<dbReference type="PRINTS" id="PR00080">
    <property type="entry name" value="SDRFAMILY"/>
</dbReference>
<dbReference type="EMBL" id="CP036272">
    <property type="protein sequence ID" value="QDT62559.1"/>
    <property type="molecule type" value="Genomic_DNA"/>
</dbReference>
<evidence type="ECO:0000313" key="3">
    <source>
        <dbReference type="Proteomes" id="UP000315003"/>
    </source>
</evidence>
<keyword evidence="3" id="KW-1185">Reference proteome</keyword>
<dbReference type="NCBIfam" id="NF005559">
    <property type="entry name" value="PRK07231.1"/>
    <property type="match status" value="1"/>
</dbReference>
<sequence>MKNEKAMVRYDYSDRVVIVTGGGSGIGLGICQAFAESNATVICVDIDQPDSTELPDQVVFYHCDVSDQEQCSSTVRKVIDRFGRIDALINNAGIQPADSYHPIDELPENVFDRMVGINFRGYHLMARNVIPQMKQQQRGVICNIASGQAHRTARHVGVYGPIKAANIMQAKQWAVEYARMGIRVVSVSPGAIDTPMVRASLEAQGGGEALANRHPVGRIGRVDEVANAVMWLCSDSASFVTGADLEVDGGLGAFGAFADPYEGKT</sequence>
<dbReference type="InterPro" id="IPR036291">
    <property type="entry name" value="NAD(P)-bd_dom_sf"/>
</dbReference>
<dbReference type="InterPro" id="IPR002347">
    <property type="entry name" value="SDR_fam"/>
</dbReference>
<evidence type="ECO:0000313" key="2">
    <source>
        <dbReference type="EMBL" id="QDT62559.1"/>
    </source>
</evidence>
<reference evidence="2 3" key="1">
    <citation type="submission" date="2019-02" db="EMBL/GenBank/DDBJ databases">
        <title>Deep-cultivation of Planctomycetes and their phenomic and genomic characterization uncovers novel biology.</title>
        <authorList>
            <person name="Wiegand S."/>
            <person name="Jogler M."/>
            <person name="Boedeker C."/>
            <person name="Pinto D."/>
            <person name="Vollmers J."/>
            <person name="Rivas-Marin E."/>
            <person name="Kohn T."/>
            <person name="Peeters S.H."/>
            <person name="Heuer A."/>
            <person name="Rast P."/>
            <person name="Oberbeckmann S."/>
            <person name="Bunk B."/>
            <person name="Jeske O."/>
            <person name="Meyerdierks A."/>
            <person name="Storesund J.E."/>
            <person name="Kallscheuer N."/>
            <person name="Luecker S."/>
            <person name="Lage O.M."/>
            <person name="Pohl T."/>
            <person name="Merkel B.J."/>
            <person name="Hornburger P."/>
            <person name="Mueller R.-W."/>
            <person name="Bruemmer F."/>
            <person name="Labrenz M."/>
            <person name="Spormann A.M."/>
            <person name="Op den Camp H."/>
            <person name="Overmann J."/>
            <person name="Amann R."/>
            <person name="Jetten M.S.M."/>
            <person name="Mascher T."/>
            <person name="Medema M.H."/>
            <person name="Devos D.P."/>
            <person name="Kaster A.-K."/>
            <person name="Ovreas L."/>
            <person name="Rohde M."/>
            <person name="Galperin M.Y."/>
            <person name="Jogler C."/>
        </authorList>
    </citation>
    <scope>NUCLEOTIDE SEQUENCE [LARGE SCALE GENOMIC DNA]</scope>
    <source>
        <strain evidence="2 3">SV_7m_r</strain>
    </source>
</reference>
<keyword evidence="2" id="KW-0560">Oxidoreductase</keyword>
<protein>
    <submittedName>
        <fullName evidence="2">Cyclopentanol dehydrogenase</fullName>
        <ecNumber evidence="2">1.1.1.163</ecNumber>
    </submittedName>
</protein>
<dbReference type="CDD" id="cd05233">
    <property type="entry name" value="SDR_c"/>
    <property type="match status" value="1"/>
</dbReference>
<dbReference type="EC" id="1.1.1.163" evidence="2"/>
<dbReference type="RefSeq" id="WP_145277396.1">
    <property type="nucleotide sequence ID" value="NZ_CP036272.1"/>
</dbReference>
<gene>
    <name evidence="2" type="primary">cpnA</name>
    <name evidence="2" type="ORF">SV7mr_51090</name>
</gene>
<dbReference type="GO" id="GO:0055041">
    <property type="term" value="F:cyclopentanol dehydrogenase activity"/>
    <property type="evidence" value="ECO:0007669"/>
    <property type="project" value="UniProtKB-EC"/>
</dbReference>
<dbReference type="SUPFAM" id="SSF51735">
    <property type="entry name" value="NAD(P)-binding Rossmann-fold domains"/>
    <property type="match status" value="1"/>
</dbReference>
<dbReference type="OrthoDB" id="266183at2"/>